<keyword evidence="2" id="KW-1185">Reference proteome</keyword>
<name>A0A9N9GVF6_FUNMO</name>
<gene>
    <name evidence="1" type="ORF">FMOSSE_LOCUS10570</name>
</gene>
<dbReference type="Proteomes" id="UP000789375">
    <property type="component" value="Unassembled WGS sequence"/>
</dbReference>
<evidence type="ECO:0000313" key="2">
    <source>
        <dbReference type="Proteomes" id="UP000789375"/>
    </source>
</evidence>
<accession>A0A9N9GVF6</accession>
<comment type="caution">
    <text evidence="1">The sequence shown here is derived from an EMBL/GenBank/DDBJ whole genome shotgun (WGS) entry which is preliminary data.</text>
</comment>
<feature type="non-terminal residue" evidence="1">
    <location>
        <position position="1"/>
    </location>
</feature>
<dbReference type="EMBL" id="CAJVPP010003569">
    <property type="protein sequence ID" value="CAG8632647.1"/>
    <property type="molecule type" value="Genomic_DNA"/>
</dbReference>
<dbReference type="AlphaFoldDB" id="A0A9N9GVF6"/>
<proteinExistence type="predicted"/>
<organism evidence="1 2">
    <name type="scientific">Funneliformis mosseae</name>
    <name type="common">Endomycorrhizal fungus</name>
    <name type="synonym">Glomus mosseae</name>
    <dbReference type="NCBI Taxonomy" id="27381"/>
    <lineage>
        <taxon>Eukaryota</taxon>
        <taxon>Fungi</taxon>
        <taxon>Fungi incertae sedis</taxon>
        <taxon>Mucoromycota</taxon>
        <taxon>Glomeromycotina</taxon>
        <taxon>Glomeromycetes</taxon>
        <taxon>Glomerales</taxon>
        <taxon>Glomeraceae</taxon>
        <taxon>Funneliformis</taxon>
    </lineage>
</organism>
<sequence>KHLSEFCNLDDFELDNLEKISIDDVYNEHIIKITKLLVHTLKIDSLKLALVIHMS</sequence>
<reference evidence="1" key="1">
    <citation type="submission" date="2021-06" db="EMBL/GenBank/DDBJ databases">
        <authorList>
            <person name="Kallberg Y."/>
            <person name="Tangrot J."/>
            <person name="Rosling A."/>
        </authorList>
    </citation>
    <scope>NUCLEOTIDE SEQUENCE</scope>
    <source>
        <strain evidence="1">87-6 pot B 2015</strain>
    </source>
</reference>
<protein>
    <submittedName>
        <fullName evidence="1">7171_t:CDS:1</fullName>
    </submittedName>
</protein>
<evidence type="ECO:0000313" key="1">
    <source>
        <dbReference type="EMBL" id="CAG8632647.1"/>
    </source>
</evidence>